<reference evidence="2 3" key="1">
    <citation type="submission" date="2019-02" db="EMBL/GenBank/DDBJ databases">
        <title>Prokaryotic population dynamics and viral predation in marine succession experiment using metagenomics: the confinement effect.</title>
        <authorList>
            <person name="Haro-Moreno J.M."/>
            <person name="Rodriguez-Valera F."/>
            <person name="Lopez-Perez M."/>
        </authorList>
    </citation>
    <scope>NUCLEOTIDE SEQUENCE [LARGE SCALE GENOMIC DNA]</scope>
    <source>
        <strain evidence="2">MED-G170</strain>
    </source>
</reference>
<comment type="caution">
    <text evidence="2">The sequence shown here is derived from an EMBL/GenBank/DDBJ whole genome shotgun (WGS) entry which is preliminary data.</text>
</comment>
<name>A0A520MHQ9_9GAMM</name>
<dbReference type="SUPFAM" id="SSF51905">
    <property type="entry name" value="FAD/NAD(P)-binding domain"/>
    <property type="match status" value="1"/>
</dbReference>
<dbReference type="Pfam" id="PF01593">
    <property type="entry name" value="Amino_oxidase"/>
    <property type="match status" value="1"/>
</dbReference>
<gene>
    <name evidence="2" type="ORF">EVB03_03405</name>
</gene>
<evidence type="ECO:0000259" key="1">
    <source>
        <dbReference type="Pfam" id="PF01593"/>
    </source>
</evidence>
<dbReference type="InterPro" id="IPR002937">
    <property type="entry name" value="Amino_oxidase"/>
</dbReference>
<dbReference type="PANTHER" id="PTHR16128">
    <property type="entry name" value="FAD/NAD(P)-BINDING OXIDOREDUCTASE FAMILY PROTEIN"/>
    <property type="match status" value="1"/>
</dbReference>
<proteinExistence type="predicted"/>
<dbReference type="Gene3D" id="3.90.660.10">
    <property type="match status" value="1"/>
</dbReference>
<accession>A0A520MHQ9</accession>
<dbReference type="Pfam" id="PF13450">
    <property type="entry name" value="NAD_binding_8"/>
    <property type="match status" value="1"/>
</dbReference>
<dbReference type="Proteomes" id="UP000315889">
    <property type="component" value="Unassembled WGS sequence"/>
</dbReference>
<feature type="domain" description="Amine oxidase" evidence="1">
    <location>
        <begin position="109"/>
        <end position="325"/>
    </location>
</feature>
<dbReference type="GO" id="GO:0016491">
    <property type="term" value="F:oxidoreductase activity"/>
    <property type="evidence" value="ECO:0007669"/>
    <property type="project" value="InterPro"/>
</dbReference>
<sequence length="332" mass="35674">MLTMPKKTQHTDILIIGAGLAGLSAASKLNQLDVDVTIVDKGRGIGGRLAGRRIGDASFDHGAQFMTTRDPRFVAQVKQWLSAGVAEEWYSSFPGQPNSHARYRGVPTMTAIAKHLAVGLNIQKETKALSVAIDHNNWVVELDNGRRINAKALLITSPVPQTLDLLASSDLKLTASNQARLERINYESCIAVMAILDQPSFIDPPGALAFDKGPIAWISDNLQKGVSVIPSVTIHGSGDFSHKHFGHKRDEIGQQLINAAKPYLGANIVDFEVHGWRYSKPVVVDPSPCMVASEATELPTLVLAGDAFAGPRVEGAVISGWAAADFLTSSLR</sequence>
<organism evidence="2 3">
    <name type="scientific">SAR92 clade bacterium</name>
    <dbReference type="NCBI Taxonomy" id="2315479"/>
    <lineage>
        <taxon>Bacteria</taxon>
        <taxon>Pseudomonadati</taxon>
        <taxon>Pseudomonadota</taxon>
        <taxon>Gammaproteobacteria</taxon>
        <taxon>Cellvibrionales</taxon>
        <taxon>Porticoccaceae</taxon>
        <taxon>SAR92 clade</taxon>
    </lineage>
</organism>
<dbReference type="Gene3D" id="3.50.50.60">
    <property type="entry name" value="FAD/NAD(P)-binding domain"/>
    <property type="match status" value="1"/>
</dbReference>
<dbReference type="PANTHER" id="PTHR16128:SF5">
    <property type="entry name" value="FAD_NAD(P)-BINDING OXIDOREDUCTASE FAMILY PROTEIN"/>
    <property type="match status" value="1"/>
</dbReference>
<dbReference type="EMBL" id="SHBP01000003">
    <property type="protein sequence ID" value="RZO20768.1"/>
    <property type="molecule type" value="Genomic_DNA"/>
</dbReference>
<dbReference type="InterPro" id="IPR036188">
    <property type="entry name" value="FAD/NAD-bd_sf"/>
</dbReference>
<evidence type="ECO:0000313" key="3">
    <source>
        <dbReference type="Proteomes" id="UP000315889"/>
    </source>
</evidence>
<protein>
    <submittedName>
        <fullName evidence="2">FAD-binding protein</fullName>
    </submittedName>
</protein>
<evidence type="ECO:0000313" key="2">
    <source>
        <dbReference type="EMBL" id="RZO20768.1"/>
    </source>
</evidence>
<dbReference type="AlphaFoldDB" id="A0A520MHQ9"/>